<comment type="caution">
    <text evidence="2">The sequence shown here is derived from an EMBL/GenBank/DDBJ whole genome shotgun (WGS) entry which is preliminary data.</text>
</comment>
<keyword evidence="1" id="KW-0812">Transmembrane</keyword>
<evidence type="ECO:0000313" key="2">
    <source>
        <dbReference type="EMBL" id="MCJ2184085.1"/>
    </source>
</evidence>
<organism evidence="2 3">
    <name type="scientific">Novosphingobium organovorum</name>
    <dbReference type="NCBI Taxonomy" id="2930092"/>
    <lineage>
        <taxon>Bacteria</taxon>
        <taxon>Pseudomonadati</taxon>
        <taxon>Pseudomonadota</taxon>
        <taxon>Alphaproteobacteria</taxon>
        <taxon>Sphingomonadales</taxon>
        <taxon>Sphingomonadaceae</taxon>
        <taxon>Novosphingobium</taxon>
    </lineage>
</organism>
<dbReference type="Proteomes" id="UP001162881">
    <property type="component" value="Unassembled WGS sequence"/>
</dbReference>
<dbReference type="EMBL" id="JALHLF010000076">
    <property type="protein sequence ID" value="MCJ2184085.1"/>
    <property type="molecule type" value="Genomic_DNA"/>
</dbReference>
<feature type="transmembrane region" description="Helical" evidence="1">
    <location>
        <begin position="59"/>
        <end position="85"/>
    </location>
</feature>
<protein>
    <recommendedName>
        <fullName evidence="4">DUF4175 domain-containing protein</fullName>
    </recommendedName>
</protein>
<reference evidence="2" key="1">
    <citation type="submission" date="2022-03" db="EMBL/GenBank/DDBJ databases">
        <title>Identification of a novel bacterium isolated from mangrove sediments.</title>
        <authorList>
            <person name="Pan X."/>
        </authorList>
    </citation>
    <scope>NUCLEOTIDE SEQUENCE</scope>
    <source>
        <strain evidence="2">B1949</strain>
    </source>
</reference>
<keyword evidence="1" id="KW-1133">Transmembrane helix</keyword>
<keyword evidence="3" id="KW-1185">Reference proteome</keyword>
<feature type="transmembrane region" description="Helical" evidence="1">
    <location>
        <begin position="6"/>
        <end position="21"/>
    </location>
</feature>
<proteinExistence type="predicted"/>
<evidence type="ECO:0008006" key="4">
    <source>
        <dbReference type="Google" id="ProtNLM"/>
    </source>
</evidence>
<accession>A0ABT0BGB9</accession>
<evidence type="ECO:0000256" key="1">
    <source>
        <dbReference type="SAM" id="Phobius"/>
    </source>
</evidence>
<evidence type="ECO:0000313" key="3">
    <source>
        <dbReference type="Proteomes" id="UP001162881"/>
    </source>
</evidence>
<keyword evidence="1" id="KW-0472">Membrane</keyword>
<sequence length="95" mass="10920">MPYEFMIAVTAILLSVFVGGFHPGPLRVTLIFGLWLAPFWFALWFTANYSADISSEFGAWWAYLAFTPLILAIWSVVTLFPFMLAKRLLEIQRQN</sequence>
<dbReference type="RefSeq" id="WP_244022558.1">
    <property type="nucleotide sequence ID" value="NZ_JALHLF010000076.1"/>
</dbReference>
<feature type="transmembrane region" description="Helical" evidence="1">
    <location>
        <begin position="28"/>
        <end position="47"/>
    </location>
</feature>
<gene>
    <name evidence="2" type="ORF">MTR62_15475</name>
</gene>
<name>A0ABT0BGB9_9SPHN</name>